<reference evidence="1 2" key="1">
    <citation type="journal article" date="2019" name="Sci. Rep.">
        <title>Orb-weaving spider Araneus ventricosus genome elucidates the spidroin gene catalogue.</title>
        <authorList>
            <person name="Kono N."/>
            <person name="Nakamura H."/>
            <person name="Ohtoshi R."/>
            <person name="Moran D.A.P."/>
            <person name="Shinohara A."/>
            <person name="Yoshida Y."/>
            <person name="Fujiwara M."/>
            <person name="Mori M."/>
            <person name="Tomita M."/>
            <person name="Arakawa K."/>
        </authorList>
    </citation>
    <scope>NUCLEOTIDE SEQUENCE [LARGE SCALE GENOMIC DNA]</scope>
</reference>
<proteinExistence type="predicted"/>
<organism evidence="1 2">
    <name type="scientific">Araneus ventricosus</name>
    <name type="common">Orbweaver spider</name>
    <name type="synonym">Epeira ventricosa</name>
    <dbReference type="NCBI Taxonomy" id="182803"/>
    <lineage>
        <taxon>Eukaryota</taxon>
        <taxon>Metazoa</taxon>
        <taxon>Ecdysozoa</taxon>
        <taxon>Arthropoda</taxon>
        <taxon>Chelicerata</taxon>
        <taxon>Arachnida</taxon>
        <taxon>Araneae</taxon>
        <taxon>Araneomorphae</taxon>
        <taxon>Entelegynae</taxon>
        <taxon>Araneoidea</taxon>
        <taxon>Araneidae</taxon>
        <taxon>Araneus</taxon>
    </lineage>
</organism>
<dbReference type="AlphaFoldDB" id="A0A4Y2TBB4"/>
<gene>
    <name evidence="1" type="ORF">AVEN_224165_1</name>
</gene>
<name>A0A4Y2TBB4_ARAVE</name>
<protein>
    <submittedName>
        <fullName evidence="1">Uncharacterized protein</fullName>
    </submittedName>
</protein>
<keyword evidence="2" id="KW-1185">Reference proteome</keyword>
<sequence length="129" mass="15323">MTLYSRIFRKSQNAGYSKNSICTNKQRRQQFTNNSNSTLNTAQYQLTSSHWRQHSKEIPKAFPVDQHTRSRDPTRRYLYYPRQAVTSQGIIWRNPDLGSYERYRKNSSIFEHLRFVAKVGGHWVTSLYS</sequence>
<evidence type="ECO:0000313" key="1">
    <source>
        <dbReference type="EMBL" id="GBN97938.1"/>
    </source>
</evidence>
<dbReference type="EMBL" id="BGPR01027439">
    <property type="protein sequence ID" value="GBN97938.1"/>
    <property type="molecule type" value="Genomic_DNA"/>
</dbReference>
<comment type="caution">
    <text evidence="1">The sequence shown here is derived from an EMBL/GenBank/DDBJ whole genome shotgun (WGS) entry which is preliminary data.</text>
</comment>
<accession>A0A4Y2TBB4</accession>
<evidence type="ECO:0000313" key="2">
    <source>
        <dbReference type="Proteomes" id="UP000499080"/>
    </source>
</evidence>
<dbReference type="Proteomes" id="UP000499080">
    <property type="component" value="Unassembled WGS sequence"/>
</dbReference>